<dbReference type="GO" id="GO:0006644">
    <property type="term" value="P:phospholipid metabolic process"/>
    <property type="evidence" value="ECO:0007669"/>
    <property type="project" value="InterPro"/>
</dbReference>
<dbReference type="GO" id="GO:0050482">
    <property type="term" value="P:arachidonate secretion"/>
    <property type="evidence" value="ECO:0007669"/>
    <property type="project" value="InterPro"/>
</dbReference>
<dbReference type="Proteomes" id="UP001205105">
    <property type="component" value="Unassembled WGS sequence"/>
</dbReference>
<dbReference type="Gene3D" id="1.20.90.10">
    <property type="entry name" value="Phospholipase A2 domain"/>
    <property type="match status" value="1"/>
</dbReference>
<dbReference type="EMBL" id="JADXDR010000159">
    <property type="protein sequence ID" value="KAI7837242.1"/>
    <property type="molecule type" value="Genomic_DNA"/>
</dbReference>
<gene>
    <name evidence="1" type="ORF">COHA_008930</name>
</gene>
<proteinExistence type="predicted"/>
<reference evidence="1" key="1">
    <citation type="submission" date="2020-11" db="EMBL/GenBank/DDBJ databases">
        <title>Chlorella ohadii genome sequencing and assembly.</title>
        <authorList>
            <person name="Murik O."/>
            <person name="Treves H."/>
            <person name="Kedem I."/>
            <person name="Shotland Y."/>
            <person name="Kaplan A."/>
        </authorList>
    </citation>
    <scope>NUCLEOTIDE SEQUENCE</scope>
    <source>
        <strain evidence="1">1</strain>
    </source>
</reference>
<dbReference type="SUPFAM" id="SSF48619">
    <property type="entry name" value="Phospholipase A2, PLA2"/>
    <property type="match status" value="1"/>
</dbReference>
<comment type="caution">
    <text evidence="1">The sequence shown here is derived from an EMBL/GenBank/DDBJ whole genome shotgun (WGS) entry which is preliminary data.</text>
</comment>
<organism evidence="1 2">
    <name type="scientific">Chlorella ohadii</name>
    <dbReference type="NCBI Taxonomy" id="2649997"/>
    <lineage>
        <taxon>Eukaryota</taxon>
        <taxon>Viridiplantae</taxon>
        <taxon>Chlorophyta</taxon>
        <taxon>core chlorophytes</taxon>
        <taxon>Trebouxiophyceae</taxon>
        <taxon>Chlorellales</taxon>
        <taxon>Chlorellaceae</taxon>
        <taxon>Chlorella clade</taxon>
        <taxon>Chlorella</taxon>
    </lineage>
</organism>
<name>A0AAD5DFU0_9CHLO</name>
<keyword evidence="2" id="KW-1185">Reference proteome</keyword>
<dbReference type="InterPro" id="IPR036444">
    <property type="entry name" value="PLipase_A2_dom_sf"/>
</dbReference>
<accession>A0AAD5DFU0</accession>
<evidence type="ECO:0000313" key="2">
    <source>
        <dbReference type="Proteomes" id="UP001205105"/>
    </source>
</evidence>
<sequence length="378" mass="39667">MEVLLTGDKHSCNDSLLHSVNMSCSLVTYTTLVIAAEIVPEKWPAGVDFTNACNAHDTCYFTAGSDKAACDQAFLDALLDECDSALKCVDLPVVGRQCQGSGESNLLYDACAGLAQVYYEAVDQLGADSFARDQADQEEHAAGERLAAEGAHIMKAEAPAEGAAPRTESPAASGYSSGAEELEAIVDKGLADIGPNSTAEDKVQCLKRSAKAALKSAKITCREAFEAAYSAAAAKRNPALRPCARLPLFVLTGVVALPKMMYVFHQKVGTLAEELRFVQFAHGARSLQEQAEKLPGGDADALRHLASVMASDVAALVLHLVYPGRDKAPALAEVPDATAIADQPSTKEAVLISEAIWAAAATGPQQAAQVLLPVLQGL</sequence>
<dbReference type="AlphaFoldDB" id="A0AAD5DFU0"/>
<dbReference type="GO" id="GO:0004623">
    <property type="term" value="F:phospholipase A2 activity"/>
    <property type="evidence" value="ECO:0007669"/>
    <property type="project" value="InterPro"/>
</dbReference>
<evidence type="ECO:0000313" key="1">
    <source>
        <dbReference type="EMBL" id="KAI7837242.1"/>
    </source>
</evidence>
<protein>
    <submittedName>
        <fullName evidence="1">Uncharacterized protein</fullName>
    </submittedName>
</protein>